<feature type="transmembrane region" description="Helical" evidence="11">
    <location>
        <begin position="1035"/>
        <end position="1061"/>
    </location>
</feature>
<evidence type="ECO:0000256" key="12">
    <source>
        <dbReference type="SAM" id="SignalP"/>
    </source>
</evidence>
<evidence type="ECO:0000256" key="6">
    <source>
        <dbReference type="ARBA" id="ARBA00022741"/>
    </source>
</evidence>
<dbReference type="InterPro" id="IPR050352">
    <property type="entry name" value="ABCG_transporters"/>
</dbReference>
<dbReference type="GO" id="GO:0016887">
    <property type="term" value="F:ATP hydrolysis activity"/>
    <property type="evidence" value="ECO:0007669"/>
    <property type="project" value="InterPro"/>
</dbReference>
<dbReference type="GO" id="GO:0140359">
    <property type="term" value="F:ABC-type transporter activity"/>
    <property type="evidence" value="ECO:0007669"/>
    <property type="project" value="InterPro"/>
</dbReference>
<dbReference type="Proteomes" id="UP001165289">
    <property type="component" value="Unassembled WGS sequence"/>
</dbReference>
<keyword evidence="9 11" id="KW-0472">Membrane</keyword>
<evidence type="ECO:0000313" key="14">
    <source>
        <dbReference type="EMBL" id="KAI6657302.1"/>
    </source>
</evidence>
<dbReference type="Pfam" id="PF01061">
    <property type="entry name" value="ABC2_membrane"/>
    <property type="match status" value="1"/>
</dbReference>
<comment type="similarity">
    <text evidence="3">Belongs to the pectinacetylesterase family. Notum subfamily.</text>
</comment>
<dbReference type="Pfam" id="PF03283">
    <property type="entry name" value="PAE"/>
    <property type="match status" value="1"/>
</dbReference>
<dbReference type="PROSITE" id="PS50893">
    <property type="entry name" value="ABC_TRANSPORTER_2"/>
    <property type="match status" value="1"/>
</dbReference>
<dbReference type="InterPro" id="IPR017871">
    <property type="entry name" value="ABC_transporter-like_CS"/>
</dbReference>
<accession>A0AAV7K7S0</accession>
<dbReference type="InterPro" id="IPR013525">
    <property type="entry name" value="ABC2_TM"/>
</dbReference>
<reference evidence="14 15" key="1">
    <citation type="journal article" date="2023" name="BMC Biol.">
        <title>The compact genome of the sponge Oopsacas minuta (Hexactinellida) is lacking key metazoan core genes.</title>
        <authorList>
            <person name="Santini S."/>
            <person name="Schenkelaars Q."/>
            <person name="Jourda C."/>
            <person name="Duchesne M."/>
            <person name="Belahbib H."/>
            <person name="Rocher C."/>
            <person name="Selva M."/>
            <person name="Riesgo A."/>
            <person name="Vervoort M."/>
            <person name="Leys S.P."/>
            <person name="Kodjabachian L."/>
            <person name="Le Bivic A."/>
            <person name="Borchiellini C."/>
            <person name="Claverie J.M."/>
            <person name="Renard E."/>
        </authorList>
    </citation>
    <scope>NUCLEOTIDE SEQUENCE [LARGE SCALE GENOMIC DNA]</scope>
    <source>
        <strain evidence="14">SPO-2</strain>
    </source>
</reference>
<evidence type="ECO:0000256" key="1">
    <source>
        <dbReference type="ARBA" id="ARBA00004141"/>
    </source>
</evidence>
<keyword evidence="6" id="KW-0547">Nucleotide-binding</keyword>
<evidence type="ECO:0000256" key="9">
    <source>
        <dbReference type="ARBA" id="ARBA00023136"/>
    </source>
</evidence>
<evidence type="ECO:0000313" key="15">
    <source>
        <dbReference type="Proteomes" id="UP001165289"/>
    </source>
</evidence>
<dbReference type="SUPFAM" id="SSF52540">
    <property type="entry name" value="P-loop containing nucleoside triphosphate hydrolases"/>
    <property type="match status" value="1"/>
</dbReference>
<dbReference type="InterPro" id="IPR004963">
    <property type="entry name" value="PAE/NOTUM"/>
</dbReference>
<feature type="transmembrane region" description="Helical" evidence="11">
    <location>
        <begin position="1120"/>
        <end position="1143"/>
    </location>
</feature>
<evidence type="ECO:0000259" key="13">
    <source>
        <dbReference type="PROSITE" id="PS50893"/>
    </source>
</evidence>
<evidence type="ECO:0000256" key="4">
    <source>
        <dbReference type="ARBA" id="ARBA00022448"/>
    </source>
</evidence>
<dbReference type="InterPro" id="IPR003593">
    <property type="entry name" value="AAA+_ATPase"/>
</dbReference>
<dbReference type="SMART" id="SM00382">
    <property type="entry name" value="AAA"/>
    <property type="match status" value="1"/>
</dbReference>
<comment type="similarity">
    <text evidence="2">Belongs to the ABC transporter superfamily. ABCG family. Eye pigment precursor importer (TC 3.A.1.204) subfamily.</text>
</comment>
<gene>
    <name evidence="14" type="ORF">LOD99_50</name>
</gene>
<protein>
    <recommendedName>
        <fullName evidence="13">ABC transporter domain-containing protein</fullName>
    </recommendedName>
</protein>
<feature type="transmembrane region" description="Helical" evidence="11">
    <location>
        <begin position="1082"/>
        <end position="1108"/>
    </location>
</feature>
<comment type="caution">
    <text evidence="14">The sequence shown here is derived from an EMBL/GenBank/DDBJ whole genome shotgun (WGS) entry which is preliminary data.</text>
</comment>
<evidence type="ECO:0000256" key="8">
    <source>
        <dbReference type="ARBA" id="ARBA00022989"/>
    </source>
</evidence>
<dbReference type="GO" id="GO:0005524">
    <property type="term" value="F:ATP binding"/>
    <property type="evidence" value="ECO:0007669"/>
    <property type="project" value="UniProtKB-KW"/>
</dbReference>
<dbReference type="GO" id="GO:0016020">
    <property type="term" value="C:membrane"/>
    <property type="evidence" value="ECO:0007669"/>
    <property type="project" value="UniProtKB-SubCell"/>
</dbReference>
<feature type="domain" description="ABC transporter" evidence="13">
    <location>
        <begin position="673"/>
        <end position="917"/>
    </location>
</feature>
<evidence type="ECO:0000256" key="10">
    <source>
        <dbReference type="SAM" id="MobiDB-lite"/>
    </source>
</evidence>
<dbReference type="Gene3D" id="3.40.50.300">
    <property type="entry name" value="P-loop containing nucleotide triphosphate hydrolases"/>
    <property type="match status" value="1"/>
</dbReference>
<evidence type="ECO:0000256" key="7">
    <source>
        <dbReference type="ARBA" id="ARBA00022840"/>
    </source>
</evidence>
<feature type="chain" id="PRO_5043753680" description="ABC transporter domain-containing protein" evidence="12">
    <location>
        <begin position="24"/>
        <end position="1572"/>
    </location>
</feature>
<dbReference type="InterPro" id="IPR003439">
    <property type="entry name" value="ABC_transporter-like_ATP-bd"/>
</dbReference>
<proteinExistence type="inferred from homology"/>
<feature type="transmembrane region" description="Helical" evidence="11">
    <location>
        <begin position="1236"/>
        <end position="1259"/>
    </location>
</feature>
<feature type="signal peptide" evidence="12">
    <location>
        <begin position="1"/>
        <end position="23"/>
    </location>
</feature>
<feature type="transmembrane region" description="Helical" evidence="11">
    <location>
        <begin position="1011"/>
        <end position="1029"/>
    </location>
</feature>
<dbReference type="Pfam" id="PF00005">
    <property type="entry name" value="ABC_tran"/>
    <property type="match status" value="1"/>
</dbReference>
<dbReference type="EMBL" id="JAKMXF010000111">
    <property type="protein sequence ID" value="KAI6657302.1"/>
    <property type="molecule type" value="Genomic_DNA"/>
</dbReference>
<feature type="region of interest" description="Disordered" evidence="10">
    <location>
        <begin position="575"/>
        <end position="615"/>
    </location>
</feature>
<keyword evidence="4" id="KW-0813">Transport</keyword>
<organism evidence="14 15">
    <name type="scientific">Oopsacas minuta</name>
    <dbReference type="NCBI Taxonomy" id="111878"/>
    <lineage>
        <taxon>Eukaryota</taxon>
        <taxon>Metazoa</taxon>
        <taxon>Porifera</taxon>
        <taxon>Hexactinellida</taxon>
        <taxon>Hexasterophora</taxon>
        <taxon>Lyssacinosida</taxon>
        <taxon>Leucopsacidae</taxon>
        <taxon>Oopsacas</taxon>
    </lineage>
</organism>
<dbReference type="InterPro" id="IPR027417">
    <property type="entry name" value="P-loop_NTPase"/>
</dbReference>
<keyword evidence="5 11" id="KW-0812">Transmembrane</keyword>
<keyword evidence="15" id="KW-1185">Reference proteome</keyword>
<evidence type="ECO:0000256" key="5">
    <source>
        <dbReference type="ARBA" id="ARBA00022692"/>
    </source>
</evidence>
<sequence length="1572" mass="179259">MSFIFSNNFLLTIILVTFTNTNGKLLWNRFEDSQALCNDFTRSGYFISSSINQSLPDNQTRWVIFLESGGVCSTPDDCNRRYTTFHATMSTKNQRISSVMSSLESFFEPELLSQGIEGFDILSEDPTVNPTYHDCIHVLVPYCTSDLWFGIGNDLNTTNFNFSDAKTENFQFTFRGSILLQSLFTELADKYRLNDAEKVLFSGSSAGGVALYNHAKTLQTFLSPSTELSILGDSSWFINFQESFELIKGSVLYYNLPAFQSCRLFRHGVPCCLSTPCMLTNPSFYPPDLKTLIVFSLYDIYLLNQTLGEFDKDNLLIFRILRIITEFGGAMNYSLQLVEYLNPNFSFIASSCLQHVFLATSSLWVQGPLGIFAGNIVESFVDSNFNLAIKPGIWTEYVLRIDEIIYNISSITIRDAITQWANGATISYRESCKSPHCNSKCPETITLGLGTPYWPAPVQYTLISVVLVIVILCVILKFSLSLRYLWIKRQQRRYVERHHKMRANFEKRGGVSNYHIMKCDPDDTVTLACLDIEYKVNISALAAKRLRYEEEDIEPLVLKSLDTVTEDMLKTLDRKQTRRRHTFSGKLPGETSVNDFQNISPMHHPKESSLGSMSDFPNDDDTILLKSSPRKIRKSQTMNLNDSPYKKKRLEKEDSVLFETLQRVASFPPEDKKKKSSIMNPLKQNSRTILKGISALFNPGELVAIMGPSGSGKTTLLDLLTGRRQVGSIEGRVFVNGFNVQSVRSWFIANTGYVLQQAQPFYEELTVRENLTLSAFMRLPSSMTLHHRLERVEEVLRETFLVDLADTKVGRPGGPGLSGGQKRRLSVAVQLLKRPTLLLLDEPTSGLDASSSYELLTYLNHVAASDRTVIVTIHQPRLEIFHLFNKIILLCRGQIAYHGVPEKAYEVFVNAHRAFEYTRGFKLPDIEKHNPADVIMDILGSKESRSAILSYYRLTEESEEIYDAICHAQHRRKKYFGPVNETYKGLKSSSFTSRVTSWEARASLRATWSQLIYLPLIFTVYGLLLGSAYKQASEALLIISGFCVYSVASALFMFPIMYTYFQPTLKIYAQERADGAGMASDLVFQGFVRFVSMAFIPVILCCAVLYLFVVQIAAYDPWVFFQVAVINLALNQTWIALLMFIIFCFPTIAHRISPIVASIAGFAGGFFVPIHLMPVYYNWLFFINPNFYGFSASARIILDNMQVTCEYESELECYTSSANYTLQQFDFINIQPYQHILVLLAMTVIFLFLAHTALWIRYFNWRLVLKSTRSKVRSDIVEELEIETYMGGSTEYNQYTTSTHEKRHSSVMQNVNSEFNWEIPQEQASQDWQPLSKQLSPINSICRNSIASGEQSYANFFENQAINSPIAPVKKCYNKSTPDLDLEVLDRPSGSRLVKNRSFKVKRKDQRIDDQLFRSSSFSNLDTVVSVKTPVFPQKNADQQIRDRQQNMYNRIHEYNLVSKVVEDEVSKDWQLTFRKKAAKIYTKTTKKIDKKLLEEMNFGEIESTKLDMMGPITSRVSNCESIHEEGYSTLPKSFPRDDEYILEPNSPLKSFAGIDQDDTTPVLLVNRRRSF</sequence>
<dbReference type="PROSITE" id="PS00211">
    <property type="entry name" value="ABC_TRANSPORTER_1"/>
    <property type="match status" value="1"/>
</dbReference>
<name>A0AAV7K7S0_9METZ</name>
<dbReference type="PANTHER" id="PTHR48041">
    <property type="entry name" value="ABC TRANSPORTER G FAMILY MEMBER 28"/>
    <property type="match status" value="1"/>
</dbReference>
<evidence type="ECO:0000256" key="3">
    <source>
        <dbReference type="ARBA" id="ARBA00010213"/>
    </source>
</evidence>
<keyword evidence="8 11" id="KW-1133">Transmembrane helix</keyword>
<keyword evidence="7" id="KW-0067">ATP-binding</keyword>
<evidence type="ECO:0000256" key="11">
    <source>
        <dbReference type="SAM" id="Phobius"/>
    </source>
</evidence>
<evidence type="ECO:0000256" key="2">
    <source>
        <dbReference type="ARBA" id="ARBA00005814"/>
    </source>
</evidence>
<comment type="subcellular location">
    <subcellularLocation>
        <location evidence="1">Membrane</location>
        <topology evidence="1">Multi-pass membrane protein</topology>
    </subcellularLocation>
</comment>
<keyword evidence="12" id="KW-0732">Signal</keyword>
<feature type="transmembrane region" description="Helical" evidence="11">
    <location>
        <begin position="1155"/>
        <end position="1177"/>
    </location>
</feature>
<dbReference type="PANTHER" id="PTHR48041:SF139">
    <property type="entry name" value="PROTEIN SCARLET"/>
    <property type="match status" value="1"/>
</dbReference>
<feature type="compositionally biased region" description="Polar residues" evidence="10">
    <location>
        <begin position="591"/>
        <end position="600"/>
    </location>
</feature>